<dbReference type="Pfam" id="PF01632">
    <property type="entry name" value="Ribosomal_L35p"/>
    <property type="match status" value="1"/>
</dbReference>
<keyword evidence="6" id="KW-1185">Reference proteome</keyword>
<dbReference type="GO" id="GO:0003735">
    <property type="term" value="F:structural constituent of ribosome"/>
    <property type="evidence" value="ECO:0007669"/>
    <property type="project" value="InterPro"/>
</dbReference>
<proteinExistence type="inferred from homology"/>
<dbReference type="VEuPathDB" id="FungiDB:TAPDE_000236"/>
<dbReference type="SUPFAM" id="SSF143034">
    <property type="entry name" value="L35p-like"/>
    <property type="match status" value="1"/>
</dbReference>
<dbReference type="GO" id="GO:0015934">
    <property type="term" value="C:large ribosomal subunit"/>
    <property type="evidence" value="ECO:0007669"/>
    <property type="project" value="TreeGrafter"/>
</dbReference>
<dbReference type="InterPro" id="IPR037229">
    <property type="entry name" value="Ribosomal_bL35_sf"/>
</dbReference>
<accession>R4X6G4</accession>
<reference evidence="5 6" key="1">
    <citation type="journal article" date="2013" name="MBio">
        <title>Genome sequencing of the plant pathogen Taphrina deformans, the causal agent of peach leaf curl.</title>
        <authorList>
            <person name="Cisse O.H."/>
            <person name="Almeida J.M.G.C.F."/>
            <person name="Fonseca A."/>
            <person name="Kumar A.A."/>
            <person name="Salojaervi J."/>
            <person name="Overmyer K."/>
            <person name="Hauser P.M."/>
            <person name="Pagni M."/>
        </authorList>
    </citation>
    <scope>NUCLEOTIDE SEQUENCE [LARGE SCALE GENOMIC DNA]</scope>
    <source>
        <strain evidence="6">PYCC 5710 / ATCC 11124 / CBS 356.35 / IMI 108563 / JCM 9778 / NBRC 8474</strain>
    </source>
</reference>
<evidence type="ECO:0000313" key="5">
    <source>
        <dbReference type="EMBL" id="CCG80694.1"/>
    </source>
</evidence>
<keyword evidence="3" id="KW-0687">Ribonucleoprotein</keyword>
<dbReference type="AlphaFoldDB" id="R4X6G4"/>
<dbReference type="PANTHER" id="PTHR33343">
    <property type="entry name" value="54S RIBOSOMAL PROTEIN BL35M"/>
    <property type="match status" value="1"/>
</dbReference>
<organism evidence="5 6">
    <name type="scientific">Taphrina deformans (strain PYCC 5710 / ATCC 11124 / CBS 356.35 / IMI 108563 / JCM 9778 / NBRC 8474)</name>
    <name type="common">Peach leaf curl fungus</name>
    <name type="synonym">Lalaria deformans</name>
    <dbReference type="NCBI Taxonomy" id="1097556"/>
    <lineage>
        <taxon>Eukaryota</taxon>
        <taxon>Fungi</taxon>
        <taxon>Dikarya</taxon>
        <taxon>Ascomycota</taxon>
        <taxon>Taphrinomycotina</taxon>
        <taxon>Taphrinomycetes</taxon>
        <taxon>Taphrinales</taxon>
        <taxon>Taphrinaceae</taxon>
        <taxon>Taphrina</taxon>
    </lineage>
</organism>
<feature type="chain" id="PRO_5004381303" description="50S ribosomal protein L35" evidence="4">
    <location>
        <begin position="18"/>
        <end position="83"/>
    </location>
</feature>
<dbReference type="InterPro" id="IPR021137">
    <property type="entry name" value="Ribosomal_bL35-like"/>
</dbReference>
<feature type="signal peptide" evidence="4">
    <location>
        <begin position="1"/>
        <end position="17"/>
    </location>
</feature>
<evidence type="ECO:0008006" key="7">
    <source>
        <dbReference type="Google" id="ProtNLM"/>
    </source>
</evidence>
<keyword evidence="4" id="KW-0732">Signal</keyword>
<name>R4X6G4_TAPDE</name>
<evidence type="ECO:0000256" key="1">
    <source>
        <dbReference type="ARBA" id="ARBA00006598"/>
    </source>
</evidence>
<comment type="caution">
    <text evidence="5">The sequence shown here is derived from an EMBL/GenBank/DDBJ whole genome shotgun (WGS) entry which is preliminary data.</text>
</comment>
<evidence type="ECO:0000256" key="3">
    <source>
        <dbReference type="ARBA" id="ARBA00023274"/>
    </source>
</evidence>
<evidence type="ECO:0000256" key="2">
    <source>
        <dbReference type="ARBA" id="ARBA00022980"/>
    </source>
</evidence>
<dbReference type="OrthoDB" id="162638at2759"/>
<dbReference type="PANTHER" id="PTHR33343:SF1">
    <property type="entry name" value="LARGE RIBOSOMAL SUBUNIT PROTEIN BL35M"/>
    <property type="match status" value="1"/>
</dbReference>
<gene>
    <name evidence="5" type="ORF">TAPDE_000236</name>
</gene>
<evidence type="ECO:0000313" key="6">
    <source>
        <dbReference type="Proteomes" id="UP000013776"/>
    </source>
</evidence>
<dbReference type="EMBL" id="CAHR02000005">
    <property type="protein sequence ID" value="CCG80694.1"/>
    <property type="molecule type" value="Genomic_DNA"/>
</dbReference>
<protein>
    <recommendedName>
        <fullName evidence="7">50S ribosomal protein L35</fullName>
    </recommendedName>
</protein>
<evidence type="ECO:0000256" key="4">
    <source>
        <dbReference type="SAM" id="SignalP"/>
    </source>
</evidence>
<dbReference type="STRING" id="1097556.R4X6G4"/>
<keyword evidence="2" id="KW-0689">Ribosomal protein</keyword>
<dbReference type="InterPro" id="IPR001706">
    <property type="entry name" value="Ribosomal_bL35"/>
</dbReference>
<sequence length="83" mass="9083">MLFGSVFFSKVKLLVLAQTRGVKTHSATKKRWTALSNGGFKRGHAGARHGLFKKPSSRLSTLRGTAYANAKQKSNLRKLLPNG</sequence>
<comment type="similarity">
    <text evidence="1">Belongs to the bacterial ribosomal protein bL35 family.</text>
</comment>
<dbReference type="Gene3D" id="4.10.410.60">
    <property type="match status" value="1"/>
</dbReference>
<dbReference type="GO" id="GO:0006412">
    <property type="term" value="P:translation"/>
    <property type="evidence" value="ECO:0007669"/>
    <property type="project" value="InterPro"/>
</dbReference>
<dbReference type="Proteomes" id="UP000013776">
    <property type="component" value="Unassembled WGS sequence"/>
</dbReference>